<accession>A0A4R0R9A4</accession>
<dbReference type="GO" id="GO:0005524">
    <property type="term" value="F:ATP binding"/>
    <property type="evidence" value="ECO:0007669"/>
    <property type="project" value="InterPro"/>
</dbReference>
<dbReference type="Proteomes" id="UP000292702">
    <property type="component" value="Unassembled WGS sequence"/>
</dbReference>
<evidence type="ECO:0000313" key="2">
    <source>
        <dbReference type="EMBL" id="TCD61785.1"/>
    </source>
</evidence>
<dbReference type="AlphaFoldDB" id="A0A4R0R9A4"/>
<feature type="domain" description="Protein kinase" evidence="1">
    <location>
        <begin position="234"/>
        <end position="516"/>
    </location>
</feature>
<evidence type="ECO:0000259" key="1">
    <source>
        <dbReference type="PROSITE" id="PS50011"/>
    </source>
</evidence>
<dbReference type="Pfam" id="PF07714">
    <property type="entry name" value="PK_Tyr_Ser-Thr"/>
    <property type="match status" value="1"/>
</dbReference>
<comment type="caution">
    <text evidence="2">The sequence shown here is derived from an EMBL/GenBank/DDBJ whole genome shotgun (WGS) entry which is preliminary data.</text>
</comment>
<dbReference type="EMBL" id="RWJN01000430">
    <property type="protein sequence ID" value="TCD61785.1"/>
    <property type="molecule type" value="Genomic_DNA"/>
</dbReference>
<organism evidence="2 3">
    <name type="scientific">Steccherinum ochraceum</name>
    <dbReference type="NCBI Taxonomy" id="92696"/>
    <lineage>
        <taxon>Eukaryota</taxon>
        <taxon>Fungi</taxon>
        <taxon>Dikarya</taxon>
        <taxon>Basidiomycota</taxon>
        <taxon>Agaricomycotina</taxon>
        <taxon>Agaricomycetes</taxon>
        <taxon>Polyporales</taxon>
        <taxon>Steccherinaceae</taxon>
        <taxon>Steccherinum</taxon>
    </lineage>
</organism>
<dbReference type="InterPro" id="IPR000719">
    <property type="entry name" value="Prot_kinase_dom"/>
</dbReference>
<dbReference type="OrthoDB" id="2804215at2759"/>
<proteinExistence type="predicted"/>
<dbReference type="STRING" id="92696.A0A4R0R9A4"/>
<dbReference type="InterPro" id="IPR001245">
    <property type="entry name" value="Ser-Thr/Tyr_kinase_cat_dom"/>
</dbReference>
<dbReference type="InterPro" id="IPR011009">
    <property type="entry name" value="Kinase-like_dom_sf"/>
</dbReference>
<dbReference type="Gene3D" id="1.10.510.10">
    <property type="entry name" value="Transferase(Phosphotransferase) domain 1"/>
    <property type="match status" value="1"/>
</dbReference>
<dbReference type="GO" id="GO:0004674">
    <property type="term" value="F:protein serine/threonine kinase activity"/>
    <property type="evidence" value="ECO:0007669"/>
    <property type="project" value="TreeGrafter"/>
</dbReference>
<dbReference type="SUPFAM" id="SSF56112">
    <property type="entry name" value="Protein kinase-like (PK-like)"/>
    <property type="match status" value="1"/>
</dbReference>
<dbReference type="PROSITE" id="PS50011">
    <property type="entry name" value="PROTEIN_KINASE_DOM"/>
    <property type="match status" value="1"/>
</dbReference>
<sequence length="516" mass="58012">MSELKEHLPTTLRRLAETIVVFDKACASFYRSSSFSRLFQTVEEDDGISIVVELEHCVLDFREIVMKYDLDFHPAAYYRGFPGPGVKDLINAAPPHHNLLETRSLHTVSQASDVTSPEVAALSHDVANAPQASSDTYNTFTSSSDPRIWKLLETVLSDRTQEPMILNLPGNDSQYMLDAVQEITDSPQRQLPLSSLSLFNDNPRTIHRYLRRLLLRLALACDKLPTVLFISRVKCSPHSVAMGGGADIFTGTYNEIAVALKRLRLFLMMEQAKVLEMTRAFFHECLLWRNLHHKHILPFFGINKELFHGTPCMVMPWMENGNVRHAVSSLVSEDPESQQELQRKVHKWLQHMASGLAYLHEEGVAHGDLRGVNVLLDSNWNAQLADFGLAVFADGVSHNYGSLRGGAARWLSPELLDPEQFGLESSRPTYASDVYSYACVCIELYTSDAPFHELLEATAMLRVLSGRRPPRPSFLGGKQDVSKMPDALWSLIERCWAQDADQRPLASHLLDLVESA</sequence>
<protein>
    <recommendedName>
        <fullName evidence="1">Protein kinase domain-containing protein</fullName>
    </recommendedName>
</protein>
<name>A0A4R0R9A4_9APHY</name>
<keyword evidence="3" id="KW-1185">Reference proteome</keyword>
<gene>
    <name evidence="2" type="ORF">EIP91_007939</name>
</gene>
<dbReference type="InterPro" id="IPR051681">
    <property type="entry name" value="Ser/Thr_Kinases-Pseudokinases"/>
</dbReference>
<evidence type="ECO:0000313" key="3">
    <source>
        <dbReference type="Proteomes" id="UP000292702"/>
    </source>
</evidence>
<reference evidence="2 3" key="1">
    <citation type="submission" date="2018-11" db="EMBL/GenBank/DDBJ databases">
        <title>Genome assembly of Steccherinum ochraceum LE-BIN_3174, the white-rot fungus of the Steccherinaceae family (The Residual Polyporoid clade, Polyporales, Basidiomycota).</title>
        <authorList>
            <person name="Fedorova T.V."/>
            <person name="Glazunova O.A."/>
            <person name="Landesman E.O."/>
            <person name="Moiseenko K.V."/>
            <person name="Psurtseva N.V."/>
            <person name="Savinova O.S."/>
            <person name="Shakhova N.V."/>
            <person name="Tyazhelova T.V."/>
            <person name="Vasina D.V."/>
        </authorList>
    </citation>
    <scope>NUCLEOTIDE SEQUENCE [LARGE SCALE GENOMIC DNA]</scope>
    <source>
        <strain evidence="2 3">LE-BIN_3174</strain>
    </source>
</reference>
<dbReference type="PANTHER" id="PTHR44329">
    <property type="entry name" value="SERINE/THREONINE-PROTEIN KINASE TNNI3K-RELATED"/>
    <property type="match status" value="1"/>
</dbReference>